<evidence type="ECO:0000256" key="6">
    <source>
        <dbReference type="ARBA" id="ARBA00022759"/>
    </source>
</evidence>
<dbReference type="Pfam" id="PF02130">
    <property type="entry name" value="YbeY"/>
    <property type="match status" value="1"/>
</dbReference>
<keyword evidence="6 9" id="KW-0255">Endonuclease</keyword>
<comment type="subcellular location">
    <subcellularLocation>
        <location evidence="9">Cytoplasm</location>
    </subcellularLocation>
</comment>
<dbReference type="InterPro" id="IPR002036">
    <property type="entry name" value="YbeY"/>
</dbReference>
<protein>
    <recommendedName>
        <fullName evidence="9">Endoribonuclease YbeY</fullName>
        <ecNumber evidence="9">3.1.-.-</ecNumber>
    </recommendedName>
</protein>
<gene>
    <name evidence="9 10" type="primary">ybeY</name>
    <name evidence="10" type="ORF">AlmWB_02720</name>
</gene>
<accession>A0A0L0MJS5</accession>
<dbReference type="EMBL" id="JPSQ01000059">
    <property type="protein sequence ID" value="KND62531.1"/>
    <property type="molecule type" value="Genomic_DNA"/>
</dbReference>
<dbReference type="GO" id="GO:0008270">
    <property type="term" value="F:zinc ion binding"/>
    <property type="evidence" value="ECO:0007669"/>
    <property type="project" value="UniProtKB-UniRule"/>
</dbReference>
<evidence type="ECO:0000256" key="5">
    <source>
        <dbReference type="ARBA" id="ARBA00022723"/>
    </source>
</evidence>
<keyword evidence="8 9" id="KW-0862">Zinc</keyword>
<name>A0A0L0MJS5_9MOLU</name>
<dbReference type="OrthoDB" id="9807740at2"/>
<keyword evidence="7 9" id="KW-0378">Hydrolase</keyword>
<evidence type="ECO:0000313" key="10">
    <source>
        <dbReference type="EMBL" id="KND62531.1"/>
    </source>
</evidence>
<dbReference type="GO" id="GO:0006364">
    <property type="term" value="P:rRNA processing"/>
    <property type="evidence" value="ECO:0007669"/>
    <property type="project" value="UniProtKB-UniRule"/>
</dbReference>
<dbReference type="AlphaFoldDB" id="A0A0L0MJS5"/>
<dbReference type="Gene3D" id="3.40.390.30">
    <property type="entry name" value="Metalloproteases ('zincins'), catalytic domain"/>
    <property type="match status" value="1"/>
</dbReference>
<evidence type="ECO:0000256" key="1">
    <source>
        <dbReference type="ARBA" id="ARBA00010875"/>
    </source>
</evidence>
<dbReference type="GO" id="GO:0004521">
    <property type="term" value="F:RNA endonuclease activity"/>
    <property type="evidence" value="ECO:0007669"/>
    <property type="project" value="UniProtKB-UniRule"/>
</dbReference>
<evidence type="ECO:0000256" key="7">
    <source>
        <dbReference type="ARBA" id="ARBA00022801"/>
    </source>
</evidence>
<dbReference type="Proteomes" id="UP000037086">
    <property type="component" value="Unassembled WGS sequence"/>
</dbReference>
<keyword evidence="4 9" id="KW-0540">Nuclease</keyword>
<dbReference type="PATRIC" id="fig|198422.3.peg.266"/>
<sequence>MIIKIHNHTKQNILHLKKMLLSIFTSLQETKLFHLIFISNEQMQKMNDYYCYKNFPTDVLTFVNDIEDDDSLGDVFIALPKAYEQAILYGHSINREVAFLALHGYFHLKGYTHNTEEKLQRMLQLKEQILLKYNLNVK</sequence>
<comment type="similarity">
    <text evidence="1 9">Belongs to the endoribonuclease YbeY family.</text>
</comment>
<keyword evidence="3 9" id="KW-0698">rRNA processing</keyword>
<keyword evidence="11" id="KW-1185">Reference proteome</keyword>
<keyword evidence="9" id="KW-0963">Cytoplasm</keyword>
<comment type="function">
    <text evidence="9">Single strand-specific metallo-endoribonuclease involved in late-stage 70S ribosome quality control and in maturation of the 3' terminus of the 16S rRNA.</text>
</comment>
<dbReference type="PANTHER" id="PTHR46986">
    <property type="entry name" value="ENDORIBONUCLEASE YBEY, CHLOROPLASTIC"/>
    <property type="match status" value="1"/>
</dbReference>
<dbReference type="InterPro" id="IPR023091">
    <property type="entry name" value="MetalPrtase_cat_dom_sf_prd"/>
</dbReference>
<evidence type="ECO:0000256" key="8">
    <source>
        <dbReference type="ARBA" id="ARBA00022833"/>
    </source>
</evidence>
<feature type="binding site" evidence="9">
    <location>
        <position position="113"/>
    </location>
    <ligand>
        <name>Zn(2+)</name>
        <dbReference type="ChEBI" id="CHEBI:29105"/>
        <note>catalytic</note>
    </ligand>
</feature>
<feature type="binding site" evidence="9">
    <location>
        <position position="103"/>
    </location>
    <ligand>
        <name>Zn(2+)</name>
        <dbReference type="ChEBI" id="CHEBI:29105"/>
        <note>catalytic</note>
    </ligand>
</feature>
<evidence type="ECO:0000256" key="3">
    <source>
        <dbReference type="ARBA" id="ARBA00022552"/>
    </source>
</evidence>
<dbReference type="SUPFAM" id="SSF55486">
    <property type="entry name" value="Metalloproteases ('zincins'), catalytic domain"/>
    <property type="match status" value="1"/>
</dbReference>
<evidence type="ECO:0000313" key="11">
    <source>
        <dbReference type="Proteomes" id="UP000037086"/>
    </source>
</evidence>
<dbReference type="GO" id="GO:0005737">
    <property type="term" value="C:cytoplasm"/>
    <property type="evidence" value="ECO:0007669"/>
    <property type="project" value="UniProtKB-SubCell"/>
</dbReference>
<proteinExistence type="inferred from homology"/>
<dbReference type="RefSeq" id="WP_083993357.1">
    <property type="nucleotide sequence ID" value="NZ_JPSQ01000059.1"/>
</dbReference>
<dbReference type="NCBIfam" id="TIGR00043">
    <property type="entry name" value="rRNA maturation RNase YbeY"/>
    <property type="match status" value="1"/>
</dbReference>
<evidence type="ECO:0000256" key="2">
    <source>
        <dbReference type="ARBA" id="ARBA00022517"/>
    </source>
</evidence>
<keyword evidence="2 9" id="KW-0690">Ribosome biogenesis</keyword>
<dbReference type="PANTHER" id="PTHR46986:SF1">
    <property type="entry name" value="ENDORIBONUCLEASE YBEY, CHLOROPLASTIC"/>
    <property type="match status" value="1"/>
</dbReference>
<evidence type="ECO:0000256" key="9">
    <source>
        <dbReference type="HAMAP-Rule" id="MF_00009"/>
    </source>
</evidence>
<feature type="binding site" evidence="9">
    <location>
        <position position="107"/>
    </location>
    <ligand>
        <name>Zn(2+)</name>
        <dbReference type="ChEBI" id="CHEBI:29105"/>
        <note>catalytic</note>
    </ligand>
</feature>
<dbReference type="HAMAP" id="MF_00009">
    <property type="entry name" value="Endoribonucl_YbeY"/>
    <property type="match status" value="1"/>
</dbReference>
<dbReference type="EC" id="3.1.-.-" evidence="9"/>
<comment type="caution">
    <text evidence="10">The sequence shown here is derived from an EMBL/GenBank/DDBJ whole genome shotgun (WGS) entry which is preliminary data.</text>
</comment>
<dbReference type="GO" id="GO:0004222">
    <property type="term" value="F:metalloendopeptidase activity"/>
    <property type="evidence" value="ECO:0007669"/>
    <property type="project" value="InterPro"/>
</dbReference>
<evidence type="ECO:0000256" key="4">
    <source>
        <dbReference type="ARBA" id="ARBA00022722"/>
    </source>
</evidence>
<reference evidence="10 11" key="1">
    <citation type="journal article" date="2015" name="BMC Microbiol.">
        <title>'Candidatus Phytoplasma phoenicium' associated with almond witches'-broom disease: from draft genome to genetic diversity among strain populations.</title>
        <authorList>
            <person name="Quaglino F."/>
            <person name="Kube M."/>
            <person name="Jawhari M."/>
            <person name="Abou-Jawdah Y."/>
            <person name="Siewert C."/>
            <person name="Choueiri E."/>
            <person name="Sobh H."/>
            <person name="Casati P."/>
            <person name="Tedeschi R."/>
            <person name="Molino Lova M."/>
            <person name="Alma A."/>
            <person name="Bianco P.A."/>
        </authorList>
    </citation>
    <scope>NUCLEOTIDE SEQUENCE [LARGE SCALE GENOMIC DNA]</scope>
    <source>
        <strain evidence="10 11">SA213</strain>
    </source>
</reference>
<organism evidence="10 11">
    <name type="scientific">Candidatus Phytoplasma phoenicium</name>
    <dbReference type="NCBI Taxonomy" id="198422"/>
    <lineage>
        <taxon>Bacteria</taxon>
        <taxon>Bacillati</taxon>
        <taxon>Mycoplasmatota</taxon>
        <taxon>Mollicutes</taxon>
        <taxon>Acholeplasmatales</taxon>
        <taxon>Acholeplasmataceae</taxon>
        <taxon>Candidatus Phytoplasma</taxon>
        <taxon>16SrIX (Pigeon pea witches'-broom group)</taxon>
    </lineage>
</organism>
<comment type="cofactor">
    <cofactor evidence="9">
        <name>Zn(2+)</name>
        <dbReference type="ChEBI" id="CHEBI:29105"/>
    </cofactor>
    <text evidence="9">Binds 1 zinc ion.</text>
</comment>
<keyword evidence="5 9" id="KW-0479">Metal-binding</keyword>